<feature type="transmembrane region" description="Helical" evidence="20">
    <location>
        <begin position="89"/>
        <end position="110"/>
    </location>
</feature>
<evidence type="ECO:0000256" key="2">
    <source>
        <dbReference type="ARBA" id="ARBA00012513"/>
    </source>
</evidence>
<keyword evidence="3" id="KW-1003">Cell membrane</keyword>
<comment type="catalytic activity">
    <reaction evidence="19">
        <text>L-seryl-[protein] + ATP = O-phospho-L-seryl-[protein] + ADP + H(+)</text>
        <dbReference type="Rhea" id="RHEA:17989"/>
        <dbReference type="Rhea" id="RHEA-COMP:9863"/>
        <dbReference type="Rhea" id="RHEA-COMP:11604"/>
        <dbReference type="ChEBI" id="CHEBI:15378"/>
        <dbReference type="ChEBI" id="CHEBI:29999"/>
        <dbReference type="ChEBI" id="CHEBI:30616"/>
        <dbReference type="ChEBI" id="CHEBI:83421"/>
        <dbReference type="ChEBI" id="CHEBI:456216"/>
        <dbReference type="EC" id="2.7.11.1"/>
    </reaction>
</comment>
<dbReference type="GO" id="GO:0005524">
    <property type="term" value="F:ATP binding"/>
    <property type="evidence" value="ECO:0007669"/>
    <property type="project" value="UniProtKB-KW"/>
</dbReference>
<keyword evidence="5" id="KW-0597">Phosphoprotein</keyword>
<dbReference type="PANTHER" id="PTHR27008:SF610">
    <property type="entry name" value="SERINE-THREONINE_TYROSINE-PROTEIN KINASE CATALYTIC DOMAIN-CONTAINING PROTEIN"/>
    <property type="match status" value="1"/>
</dbReference>
<dbReference type="Pfam" id="PF00560">
    <property type="entry name" value="LRR_1"/>
    <property type="match status" value="1"/>
</dbReference>
<dbReference type="EMBL" id="JANJYI010000009">
    <property type="protein sequence ID" value="KAK2635625.1"/>
    <property type="molecule type" value="Genomic_DNA"/>
</dbReference>
<keyword evidence="15 20" id="KW-0472">Membrane</keyword>
<evidence type="ECO:0000256" key="7">
    <source>
        <dbReference type="ARBA" id="ARBA00022679"/>
    </source>
</evidence>
<dbReference type="FunFam" id="3.30.200.20:FF:000432">
    <property type="entry name" value="LRR receptor-like serine/threonine-protein kinase EFR"/>
    <property type="match status" value="1"/>
</dbReference>
<evidence type="ECO:0000256" key="10">
    <source>
        <dbReference type="ARBA" id="ARBA00022737"/>
    </source>
</evidence>
<feature type="domain" description="Protein kinase" evidence="21">
    <location>
        <begin position="145"/>
        <end position="410"/>
    </location>
</feature>
<dbReference type="PANTHER" id="PTHR27008">
    <property type="entry name" value="OS04G0122200 PROTEIN"/>
    <property type="match status" value="1"/>
</dbReference>
<gene>
    <name evidence="22" type="ORF">Ddye_030417</name>
</gene>
<comment type="catalytic activity">
    <reaction evidence="18">
        <text>L-threonyl-[protein] + ATP = O-phospho-L-threonyl-[protein] + ADP + H(+)</text>
        <dbReference type="Rhea" id="RHEA:46608"/>
        <dbReference type="Rhea" id="RHEA-COMP:11060"/>
        <dbReference type="Rhea" id="RHEA-COMP:11605"/>
        <dbReference type="ChEBI" id="CHEBI:15378"/>
        <dbReference type="ChEBI" id="CHEBI:30013"/>
        <dbReference type="ChEBI" id="CHEBI:30616"/>
        <dbReference type="ChEBI" id="CHEBI:61977"/>
        <dbReference type="ChEBI" id="CHEBI:456216"/>
        <dbReference type="EC" id="2.7.11.1"/>
    </reaction>
</comment>
<dbReference type="InterPro" id="IPR032675">
    <property type="entry name" value="LRR_dom_sf"/>
</dbReference>
<comment type="subcellular location">
    <subcellularLocation>
        <location evidence="1">Cell membrane</location>
        <topology evidence="1">Single-pass membrane protein</topology>
    </subcellularLocation>
</comment>
<evidence type="ECO:0000313" key="23">
    <source>
        <dbReference type="Proteomes" id="UP001280121"/>
    </source>
</evidence>
<evidence type="ECO:0000256" key="20">
    <source>
        <dbReference type="SAM" id="Phobius"/>
    </source>
</evidence>
<dbReference type="AlphaFoldDB" id="A0AAD9WMN2"/>
<evidence type="ECO:0000256" key="12">
    <source>
        <dbReference type="ARBA" id="ARBA00022777"/>
    </source>
</evidence>
<dbReference type="InterPro" id="IPR001611">
    <property type="entry name" value="Leu-rich_rpt"/>
</dbReference>
<dbReference type="EC" id="2.7.11.1" evidence="2"/>
<reference evidence="22" key="1">
    <citation type="journal article" date="2023" name="Plant J.">
        <title>Genome sequences and population genomics provide insights into the demographic history, inbreeding, and mutation load of two 'living fossil' tree species of Dipteronia.</title>
        <authorList>
            <person name="Feng Y."/>
            <person name="Comes H.P."/>
            <person name="Chen J."/>
            <person name="Zhu S."/>
            <person name="Lu R."/>
            <person name="Zhang X."/>
            <person name="Li P."/>
            <person name="Qiu J."/>
            <person name="Olsen K.M."/>
            <person name="Qiu Y."/>
        </authorList>
    </citation>
    <scope>NUCLEOTIDE SEQUENCE</scope>
    <source>
        <strain evidence="22">KIB01</strain>
    </source>
</reference>
<comment type="caution">
    <text evidence="22">The sequence shown here is derived from an EMBL/GenBank/DDBJ whole genome shotgun (WGS) entry which is preliminary data.</text>
</comment>
<organism evidence="22 23">
    <name type="scientific">Dipteronia dyeriana</name>
    <dbReference type="NCBI Taxonomy" id="168575"/>
    <lineage>
        <taxon>Eukaryota</taxon>
        <taxon>Viridiplantae</taxon>
        <taxon>Streptophyta</taxon>
        <taxon>Embryophyta</taxon>
        <taxon>Tracheophyta</taxon>
        <taxon>Spermatophyta</taxon>
        <taxon>Magnoliopsida</taxon>
        <taxon>eudicotyledons</taxon>
        <taxon>Gunneridae</taxon>
        <taxon>Pentapetalae</taxon>
        <taxon>rosids</taxon>
        <taxon>malvids</taxon>
        <taxon>Sapindales</taxon>
        <taxon>Sapindaceae</taxon>
        <taxon>Hippocastanoideae</taxon>
        <taxon>Acereae</taxon>
        <taxon>Dipteronia</taxon>
    </lineage>
</organism>
<protein>
    <recommendedName>
        <fullName evidence="2">non-specific serine/threonine protein kinase</fullName>
        <ecNumber evidence="2">2.7.11.1</ecNumber>
    </recommendedName>
</protein>
<keyword evidence="4" id="KW-0723">Serine/threonine-protein kinase</keyword>
<evidence type="ECO:0000256" key="4">
    <source>
        <dbReference type="ARBA" id="ARBA00022527"/>
    </source>
</evidence>
<keyword evidence="6" id="KW-0433">Leucine-rich repeat</keyword>
<dbReference type="PROSITE" id="PS50011">
    <property type="entry name" value="PROTEIN_KINASE_DOM"/>
    <property type="match status" value="1"/>
</dbReference>
<evidence type="ECO:0000256" key="13">
    <source>
        <dbReference type="ARBA" id="ARBA00022840"/>
    </source>
</evidence>
<dbReference type="Gene3D" id="3.30.200.20">
    <property type="entry name" value="Phosphorylase Kinase, domain 1"/>
    <property type="match status" value="1"/>
</dbReference>
<dbReference type="InterPro" id="IPR008271">
    <property type="entry name" value="Ser/Thr_kinase_AS"/>
</dbReference>
<keyword evidence="23" id="KW-1185">Reference proteome</keyword>
<evidence type="ECO:0000256" key="17">
    <source>
        <dbReference type="ARBA" id="ARBA00023180"/>
    </source>
</evidence>
<dbReference type="InterPro" id="IPR011009">
    <property type="entry name" value="Kinase-like_dom_sf"/>
</dbReference>
<evidence type="ECO:0000313" key="22">
    <source>
        <dbReference type="EMBL" id="KAK2635625.1"/>
    </source>
</evidence>
<evidence type="ECO:0000256" key="11">
    <source>
        <dbReference type="ARBA" id="ARBA00022741"/>
    </source>
</evidence>
<dbReference type="SMART" id="SM00220">
    <property type="entry name" value="S_TKc"/>
    <property type="match status" value="1"/>
</dbReference>
<evidence type="ECO:0000256" key="5">
    <source>
        <dbReference type="ARBA" id="ARBA00022553"/>
    </source>
</evidence>
<evidence type="ECO:0000256" key="15">
    <source>
        <dbReference type="ARBA" id="ARBA00023136"/>
    </source>
</evidence>
<evidence type="ECO:0000256" key="16">
    <source>
        <dbReference type="ARBA" id="ARBA00023170"/>
    </source>
</evidence>
<dbReference type="SUPFAM" id="SSF56112">
    <property type="entry name" value="Protein kinase-like (PK-like)"/>
    <property type="match status" value="1"/>
</dbReference>
<dbReference type="GO" id="GO:0004674">
    <property type="term" value="F:protein serine/threonine kinase activity"/>
    <property type="evidence" value="ECO:0007669"/>
    <property type="project" value="UniProtKB-KW"/>
</dbReference>
<dbReference type="Gene3D" id="1.10.510.10">
    <property type="entry name" value="Transferase(Phosphotransferase) domain 1"/>
    <property type="match status" value="1"/>
</dbReference>
<dbReference type="Pfam" id="PF00069">
    <property type="entry name" value="Pkinase"/>
    <property type="match status" value="1"/>
</dbReference>
<dbReference type="InterPro" id="IPR051809">
    <property type="entry name" value="Plant_receptor-like_S/T_kinase"/>
</dbReference>
<keyword evidence="7" id="KW-0808">Transferase</keyword>
<keyword evidence="11" id="KW-0547">Nucleotide-binding</keyword>
<evidence type="ECO:0000256" key="8">
    <source>
        <dbReference type="ARBA" id="ARBA00022692"/>
    </source>
</evidence>
<evidence type="ECO:0000256" key="1">
    <source>
        <dbReference type="ARBA" id="ARBA00004162"/>
    </source>
</evidence>
<evidence type="ECO:0000259" key="21">
    <source>
        <dbReference type="PROSITE" id="PS50011"/>
    </source>
</evidence>
<keyword evidence="10" id="KW-0677">Repeat</keyword>
<keyword evidence="8 20" id="KW-0812">Transmembrane</keyword>
<dbReference type="FunFam" id="1.10.510.10:FF:000358">
    <property type="entry name" value="Putative leucine-rich repeat receptor-like serine/threonine-protein kinase"/>
    <property type="match status" value="1"/>
</dbReference>
<sequence length="410" mass="45365">MSSLRGIREIDLSRNNLSGQIPKFLKTLALENLNLSFNDLDGEVPSKGVFANASALSNAGNNRLCEGITELQLPKCSNKGSKKKKVPRFIALILTTSVILGLTMTSFFIFCWLKKGKRKQASEPMLKTTLLKLSYEMLLKATNGFSPTHMVGTGSLGSVYKGILDNDGAIVAVKVLNLQHQGASKSFMAECKVLKNIRHRNLVRVITSCTSIDFQGNEFKAIVYEFMEKGNLEQWLHLDSVPLIEEGQLETQNLSLLQRISIAIDVASAVDYLHHQCQRSILHCDLKPSNVLLNSDMTARVGDFGLVRFLQVSNKNESSSVGVRGTIGYTPPEYGLGSEFSIHGDVYSNGILLLEMMTRKKPTDVMFEGDLNLHNFARTALPDRVMEIVDPILINEEVTASNHRMSQTGN</sequence>
<keyword evidence="12" id="KW-0418">Kinase</keyword>
<dbReference type="Proteomes" id="UP001280121">
    <property type="component" value="Unassembled WGS sequence"/>
</dbReference>
<dbReference type="SUPFAM" id="SSF52058">
    <property type="entry name" value="L domain-like"/>
    <property type="match status" value="1"/>
</dbReference>
<keyword evidence="17" id="KW-0325">Glycoprotein</keyword>
<name>A0AAD9WMN2_9ROSI</name>
<evidence type="ECO:0000256" key="9">
    <source>
        <dbReference type="ARBA" id="ARBA00022729"/>
    </source>
</evidence>
<evidence type="ECO:0000256" key="3">
    <source>
        <dbReference type="ARBA" id="ARBA00022475"/>
    </source>
</evidence>
<dbReference type="InterPro" id="IPR000719">
    <property type="entry name" value="Prot_kinase_dom"/>
</dbReference>
<keyword evidence="9" id="KW-0732">Signal</keyword>
<keyword evidence="14 20" id="KW-1133">Transmembrane helix</keyword>
<evidence type="ECO:0000256" key="18">
    <source>
        <dbReference type="ARBA" id="ARBA00047899"/>
    </source>
</evidence>
<evidence type="ECO:0000256" key="19">
    <source>
        <dbReference type="ARBA" id="ARBA00048679"/>
    </source>
</evidence>
<dbReference type="GO" id="GO:0005886">
    <property type="term" value="C:plasma membrane"/>
    <property type="evidence" value="ECO:0007669"/>
    <property type="project" value="UniProtKB-SubCell"/>
</dbReference>
<evidence type="ECO:0000256" key="6">
    <source>
        <dbReference type="ARBA" id="ARBA00022614"/>
    </source>
</evidence>
<evidence type="ECO:0000256" key="14">
    <source>
        <dbReference type="ARBA" id="ARBA00022989"/>
    </source>
</evidence>
<dbReference type="Gene3D" id="3.80.10.10">
    <property type="entry name" value="Ribonuclease Inhibitor"/>
    <property type="match status" value="1"/>
</dbReference>
<accession>A0AAD9WMN2</accession>
<keyword evidence="13" id="KW-0067">ATP-binding</keyword>
<keyword evidence="16" id="KW-0675">Receptor</keyword>
<proteinExistence type="predicted"/>
<dbReference type="PROSITE" id="PS00108">
    <property type="entry name" value="PROTEIN_KINASE_ST"/>
    <property type="match status" value="1"/>
</dbReference>